<gene>
    <name evidence="2" type="ORF">AE618_21895</name>
</gene>
<dbReference type="Proteomes" id="UP000037822">
    <property type="component" value="Unassembled WGS sequence"/>
</dbReference>
<feature type="non-terminal residue" evidence="2">
    <location>
        <position position="533"/>
    </location>
</feature>
<dbReference type="PRINTS" id="PR00394">
    <property type="entry name" value="RHSPROTEIN"/>
</dbReference>
<dbReference type="PANTHER" id="PTHR32305:SF15">
    <property type="entry name" value="PROTEIN RHSA-RELATED"/>
    <property type="match status" value="1"/>
</dbReference>
<dbReference type="NCBIfam" id="TIGR03696">
    <property type="entry name" value="Rhs_assc_core"/>
    <property type="match status" value="1"/>
</dbReference>
<evidence type="ECO:0000313" key="3">
    <source>
        <dbReference type="Proteomes" id="UP000037822"/>
    </source>
</evidence>
<proteinExistence type="predicted"/>
<comment type="caution">
    <text evidence="2">The sequence shown here is derived from an EMBL/GenBank/DDBJ whole genome shotgun (WGS) entry which is preliminary data.</text>
</comment>
<feature type="region of interest" description="Disordered" evidence="1">
    <location>
        <begin position="297"/>
        <end position="340"/>
    </location>
</feature>
<dbReference type="InterPro" id="IPR022385">
    <property type="entry name" value="Rhs_assc_core"/>
</dbReference>
<dbReference type="RefSeq" id="WP_282568525.1">
    <property type="nucleotide sequence ID" value="NZ_LGSZ01000057.1"/>
</dbReference>
<organism evidence="2 3">
    <name type="scientific">Bosea vaviloviae</name>
    <dbReference type="NCBI Taxonomy" id="1526658"/>
    <lineage>
        <taxon>Bacteria</taxon>
        <taxon>Pseudomonadati</taxon>
        <taxon>Pseudomonadota</taxon>
        <taxon>Alphaproteobacteria</taxon>
        <taxon>Hyphomicrobiales</taxon>
        <taxon>Boseaceae</taxon>
        <taxon>Bosea</taxon>
    </lineage>
</organism>
<evidence type="ECO:0000313" key="2">
    <source>
        <dbReference type="EMBL" id="KPH77828.1"/>
    </source>
</evidence>
<dbReference type="Gene3D" id="2.180.10.10">
    <property type="entry name" value="RHS repeat-associated core"/>
    <property type="match status" value="1"/>
</dbReference>
<name>A0A0N1FBF3_9HYPH</name>
<accession>A0A0N1FBF3</accession>
<sequence>MAGKTYVVSYVYDLADKVTKITYPSGRIVDVARDSTGRVGGITTKQNAAAASAVLASGVAYQPFGDLQSLTYGNGLSLWRTFTADDELNQLLVTNVPTGVSLIKRFHDRQDNGLNLTKIDAYDDVSPPPHQTFWYSPSRKLQNATGVWGDLTYYYGPGGNRTYEILTQGATTSTKVTNYEAASNRIAAVTTDGTTTRTFGHDNAGNVITDTRGSTVWSFTHNAAGRLSQASVGGSVRGAYTYDGMERLAIRAVTNTTPSGTTHLIYDTAGHLLAEANAVSGATIREYVWLEVEAQGADTGPTSRPANDNDDAGGQLGSAENDNDPTARAQLPSLNGPKRGIAPRAVPLAVVADVDTASPTTLFVHADHLDRPVRMTNASQTLVWDAVYKPYGEVASITGSASLDARFPGQWFQLETGLHYNWHRTYDPTTGRYLQPDPLGFVDGPSVYAYASSSPVMRTDDKGLAISDQMSPRSCGQTGFPKQLMSDSTLLFEEGSGASRVDERRGMGVLRAFPDREPDAGRAAAPGPSAGAR</sequence>
<dbReference type="PANTHER" id="PTHR32305">
    <property type="match status" value="1"/>
</dbReference>
<feature type="compositionally biased region" description="Low complexity" evidence="1">
    <location>
        <begin position="521"/>
        <end position="533"/>
    </location>
</feature>
<dbReference type="EMBL" id="LGSZ01000057">
    <property type="protein sequence ID" value="KPH77828.1"/>
    <property type="molecule type" value="Genomic_DNA"/>
</dbReference>
<keyword evidence="3" id="KW-1185">Reference proteome</keyword>
<evidence type="ECO:0000256" key="1">
    <source>
        <dbReference type="SAM" id="MobiDB-lite"/>
    </source>
</evidence>
<dbReference type="InterPro" id="IPR050708">
    <property type="entry name" value="T6SS_VgrG/RHS"/>
</dbReference>
<evidence type="ECO:0008006" key="4">
    <source>
        <dbReference type="Google" id="ProtNLM"/>
    </source>
</evidence>
<protein>
    <recommendedName>
        <fullName evidence="4">RHS repeat-associated core domain-containing protein</fullName>
    </recommendedName>
</protein>
<feature type="region of interest" description="Disordered" evidence="1">
    <location>
        <begin position="495"/>
        <end position="533"/>
    </location>
</feature>
<reference evidence="2 3" key="1">
    <citation type="submission" date="2015-07" db="EMBL/GenBank/DDBJ databases">
        <title>Whole genome sequencing of Bosea vaviloviae isolated from cave pool.</title>
        <authorList>
            <person name="Tan N.E.H."/>
            <person name="Lee Y.P."/>
            <person name="Gan H.M."/>
            <person name="Barton H."/>
            <person name="Savka M.A."/>
        </authorList>
    </citation>
    <scope>NUCLEOTIDE SEQUENCE [LARGE SCALE GENOMIC DNA]</scope>
    <source>
        <strain evidence="2 3">SD260</strain>
    </source>
</reference>
<dbReference type="AlphaFoldDB" id="A0A0N1FBF3"/>